<reference evidence="2" key="1">
    <citation type="journal article" date="2014" name="Front. Microbiol.">
        <title>High frequency of phylogenetically diverse reductive dehalogenase-homologous genes in deep subseafloor sedimentary metagenomes.</title>
        <authorList>
            <person name="Kawai M."/>
            <person name="Futagami T."/>
            <person name="Toyoda A."/>
            <person name="Takaki Y."/>
            <person name="Nishi S."/>
            <person name="Hori S."/>
            <person name="Arai W."/>
            <person name="Tsubouchi T."/>
            <person name="Morono Y."/>
            <person name="Uchiyama I."/>
            <person name="Ito T."/>
            <person name="Fujiyama A."/>
            <person name="Inagaki F."/>
            <person name="Takami H."/>
        </authorList>
    </citation>
    <scope>NUCLEOTIDE SEQUENCE</scope>
    <source>
        <strain evidence="2">Expedition CK06-06</strain>
    </source>
</reference>
<dbReference type="AlphaFoldDB" id="X1IMB1"/>
<evidence type="ECO:0000313" key="2">
    <source>
        <dbReference type="EMBL" id="GAH83546.1"/>
    </source>
</evidence>
<comment type="caution">
    <text evidence="2">The sequence shown here is derived from an EMBL/GenBank/DDBJ whole genome shotgun (WGS) entry which is preliminary data.</text>
</comment>
<gene>
    <name evidence="2" type="ORF">S03H2_55845</name>
</gene>
<feature type="region of interest" description="Disordered" evidence="1">
    <location>
        <begin position="29"/>
        <end position="50"/>
    </location>
</feature>
<name>X1IMB1_9ZZZZ</name>
<evidence type="ECO:0000256" key="1">
    <source>
        <dbReference type="SAM" id="MobiDB-lite"/>
    </source>
</evidence>
<feature type="non-terminal residue" evidence="2">
    <location>
        <position position="1"/>
    </location>
</feature>
<organism evidence="2">
    <name type="scientific">marine sediment metagenome</name>
    <dbReference type="NCBI Taxonomy" id="412755"/>
    <lineage>
        <taxon>unclassified sequences</taxon>
        <taxon>metagenomes</taxon>
        <taxon>ecological metagenomes</taxon>
    </lineage>
</organism>
<protein>
    <submittedName>
        <fullName evidence="2">Uncharacterized protein</fullName>
    </submittedName>
</protein>
<sequence>LVLGVTEKTRSESVSTVLMYAPEAIGVNLGEAPGDPDTLATYRTGGQRER</sequence>
<dbReference type="EMBL" id="BARU01035709">
    <property type="protein sequence ID" value="GAH83546.1"/>
    <property type="molecule type" value="Genomic_DNA"/>
</dbReference>
<accession>X1IMB1</accession>
<proteinExistence type="predicted"/>